<dbReference type="AlphaFoldDB" id="A0A8H7ACS7"/>
<feature type="compositionally biased region" description="Low complexity" evidence="1">
    <location>
        <begin position="119"/>
        <end position="138"/>
    </location>
</feature>
<evidence type="ECO:0000259" key="2">
    <source>
        <dbReference type="PROSITE" id="PS50888"/>
    </source>
</evidence>
<protein>
    <recommendedName>
        <fullName evidence="2">BHLH domain-containing protein</fullName>
    </recommendedName>
</protein>
<accession>A0A8H7ACS7</accession>
<dbReference type="PANTHER" id="PTHR46266">
    <property type="entry name" value="TRANSCRIPTION FACTOR TT8"/>
    <property type="match status" value="1"/>
</dbReference>
<dbReference type="GO" id="GO:0046983">
    <property type="term" value="F:protein dimerization activity"/>
    <property type="evidence" value="ECO:0007669"/>
    <property type="project" value="InterPro"/>
</dbReference>
<evidence type="ECO:0000256" key="1">
    <source>
        <dbReference type="SAM" id="MobiDB-lite"/>
    </source>
</evidence>
<dbReference type="PROSITE" id="PS50888">
    <property type="entry name" value="BHLH"/>
    <property type="match status" value="1"/>
</dbReference>
<feature type="region of interest" description="Disordered" evidence="1">
    <location>
        <begin position="405"/>
        <end position="425"/>
    </location>
</feature>
<evidence type="ECO:0000313" key="3">
    <source>
        <dbReference type="EMBL" id="KAF7506733.1"/>
    </source>
</evidence>
<name>A0A8H7ACS7_9EURO</name>
<evidence type="ECO:0000313" key="4">
    <source>
        <dbReference type="Proteomes" id="UP000606974"/>
    </source>
</evidence>
<dbReference type="OrthoDB" id="690068at2759"/>
<dbReference type="Proteomes" id="UP000606974">
    <property type="component" value="Unassembled WGS sequence"/>
</dbReference>
<dbReference type="SUPFAM" id="SSF47459">
    <property type="entry name" value="HLH, helix-loop-helix DNA-binding domain"/>
    <property type="match status" value="1"/>
</dbReference>
<reference evidence="3" key="1">
    <citation type="submission" date="2020-02" db="EMBL/GenBank/DDBJ databases">
        <authorList>
            <person name="Palmer J.M."/>
        </authorList>
    </citation>
    <scope>NUCLEOTIDE SEQUENCE</scope>
    <source>
        <strain evidence="3">EPUS1.4</strain>
        <tissue evidence="3">Thallus</tissue>
    </source>
</reference>
<feature type="region of interest" description="Disordered" evidence="1">
    <location>
        <begin position="1"/>
        <end position="152"/>
    </location>
</feature>
<sequence>MPTPVLPLTPAASTEIAAQERPWSSSSASESSLVLPPPALQSTAEIGSHNSKATGSLAPTDTRSVNRPASASTKKLRPISEDEPFTLPSPPTRSRKIIHMKPPRPQSETQSPVKRRKITTASTSDTSAAHKASSSSSANHVNNISKPTKKAIRKTAHSLIERRRRSKMNDAFATLKDMIPACRSGDERDGNGKEMHKLDVLNAGIEYLAYLETCLEKMNERQWEGKGLGRRIFGQENAEDMDTELLKEDARAASAEKHLKSPSEHEYLRQQIEDQNGKKEKYPLMPPSTCHCHCHSNFHGEEELVRTAMPLTKSQSPSSNFSSQEYLTAARTHHPTDATREMDIERTRDQEETANTASALLMLTSTDRRGKINLNRGNSNSNSTNITADARPRLSIIPTAPASYHQTGTPTWKSHAQALTPTPTSTSTIKTGLSVRDLLLK</sequence>
<proteinExistence type="predicted"/>
<keyword evidence="4" id="KW-1185">Reference proteome</keyword>
<feature type="compositionally biased region" description="Basic residues" evidence="1">
    <location>
        <begin position="93"/>
        <end position="102"/>
    </location>
</feature>
<dbReference type="InterPro" id="IPR036638">
    <property type="entry name" value="HLH_DNA-bd_sf"/>
</dbReference>
<gene>
    <name evidence="3" type="ORF">GJ744_011457</name>
</gene>
<dbReference type="Pfam" id="PF00010">
    <property type="entry name" value="HLH"/>
    <property type="match status" value="1"/>
</dbReference>
<dbReference type="Gene3D" id="4.10.280.10">
    <property type="entry name" value="Helix-loop-helix DNA-binding domain"/>
    <property type="match status" value="1"/>
</dbReference>
<dbReference type="InterPro" id="IPR011598">
    <property type="entry name" value="bHLH_dom"/>
</dbReference>
<dbReference type="PANTHER" id="PTHR46266:SF4">
    <property type="entry name" value="TRANSCRIPTION FACTOR TT8"/>
    <property type="match status" value="1"/>
</dbReference>
<dbReference type="CDD" id="cd00083">
    <property type="entry name" value="bHLH_SF"/>
    <property type="match status" value="1"/>
</dbReference>
<organism evidence="3 4">
    <name type="scientific">Endocarpon pusillum</name>
    <dbReference type="NCBI Taxonomy" id="364733"/>
    <lineage>
        <taxon>Eukaryota</taxon>
        <taxon>Fungi</taxon>
        <taxon>Dikarya</taxon>
        <taxon>Ascomycota</taxon>
        <taxon>Pezizomycotina</taxon>
        <taxon>Eurotiomycetes</taxon>
        <taxon>Chaetothyriomycetidae</taxon>
        <taxon>Verrucariales</taxon>
        <taxon>Verrucariaceae</taxon>
        <taxon>Endocarpon</taxon>
    </lineage>
</organism>
<feature type="domain" description="BHLH" evidence="2">
    <location>
        <begin position="152"/>
        <end position="211"/>
    </location>
</feature>
<feature type="compositionally biased region" description="Polar residues" evidence="1">
    <location>
        <begin position="405"/>
        <end position="419"/>
    </location>
</feature>
<dbReference type="SMART" id="SM00353">
    <property type="entry name" value="HLH"/>
    <property type="match status" value="1"/>
</dbReference>
<comment type="caution">
    <text evidence="3">The sequence shown here is derived from an EMBL/GenBank/DDBJ whole genome shotgun (WGS) entry which is preliminary data.</text>
</comment>
<feature type="compositionally biased region" description="Polar residues" evidence="1">
    <location>
        <begin position="40"/>
        <end position="73"/>
    </location>
</feature>
<dbReference type="EMBL" id="JAACFV010000081">
    <property type="protein sequence ID" value="KAF7506733.1"/>
    <property type="molecule type" value="Genomic_DNA"/>
</dbReference>